<dbReference type="Gene3D" id="3.40.190.10">
    <property type="entry name" value="Periplasmic binding protein-like II"/>
    <property type="match status" value="1"/>
</dbReference>
<keyword evidence="3" id="KW-0813">Transport</keyword>
<reference evidence="5 6" key="1">
    <citation type="submission" date="2018-11" db="EMBL/GenBank/DDBJ databases">
        <title>Multidrug-resistant genes are associated with an 42-kb island TGI1 carrying a complex class 1 integron in a Trueperella pyogenes.</title>
        <authorList>
            <person name="Dong W."/>
        </authorList>
    </citation>
    <scope>NUCLEOTIDE SEQUENCE [LARGE SCALE GENOMIC DNA]</scope>
    <source>
        <strain evidence="5 6">TP4</strain>
    </source>
</reference>
<name>A0A3Q9GIP2_9ACTO</name>
<evidence type="ECO:0000313" key="6">
    <source>
        <dbReference type="Proteomes" id="UP000275951"/>
    </source>
</evidence>
<keyword evidence="4" id="KW-0732">Signal</keyword>
<dbReference type="InterPro" id="IPR050490">
    <property type="entry name" value="Bact_solute-bd_prot1"/>
</dbReference>
<dbReference type="RefSeq" id="WP_114949669.1">
    <property type="nucleotide sequence ID" value="NZ_CP033905.1"/>
</dbReference>
<evidence type="ECO:0000313" key="5">
    <source>
        <dbReference type="EMBL" id="AZR07109.1"/>
    </source>
</evidence>
<gene>
    <name evidence="5" type="ORF">EBQ10_07245</name>
</gene>
<dbReference type="Proteomes" id="UP000275951">
    <property type="component" value="Chromosome"/>
</dbReference>
<evidence type="ECO:0000256" key="3">
    <source>
        <dbReference type="ARBA" id="ARBA00022448"/>
    </source>
</evidence>
<dbReference type="AlphaFoldDB" id="A0A3Q9GIP2"/>
<dbReference type="GO" id="GO:0030313">
    <property type="term" value="C:cell envelope"/>
    <property type="evidence" value="ECO:0007669"/>
    <property type="project" value="UniProtKB-SubCell"/>
</dbReference>
<dbReference type="PANTHER" id="PTHR43649">
    <property type="entry name" value="ARABINOSE-BINDING PROTEIN-RELATED"/>
    <property type="match status" value="1"/>
</dbReference>
<proteinExistence type="inferred from homology"/>
<comment type="similarity">
    <text evidence="2">Belongs to the bacterial solute-binding protein 1 family.</text>
</comment>
<dbReference type="SUPFAM" id="SSF53850">
    <property type="entry name" value="Periplasmic binding protein-like II"/>
    <property type="match status" value="1"/>
</dbReference>
<dbReference type="InterPro" id="IPR006059">
    <property type="entry name" value="SBP"/>
</dbReference>
<protein>
    <submittedName>
        <fullName evidence="5">Sugar ABC transporter substrate-binding protein</fullName>
    </submittedName>
</protein>
<dbReference type="CDD" id="cd13585">
    <property type="entry name" value="PBP2_TMBP_like"/>
    <property type="match status" value="1"/>
</dbReference>
<sequence>MKRSFITAAAAFGTLGLLLSACSPSTGKSTAATTESGDKTTVTFRLWDDVAAPAYQASFKEFTAKNPNIEVKVEVVPWGDYWTQLPLDISSGEMADIFWVNSSNFALYADNGNLMNITKEIGEDHEEWQQSVVDLYTRNNSLWGVPQIWDSIALFYNKDLVEAAGVDVSHLKWGEDDTLLPALQKLTKDEHENTADSANFDAHNIKTYGMNAQADLQAIYLPFLAQAGGQFQKDNGAFDFASAAGVKAFTYITDLINKYHVAPSAAETNTNGDLSREKFIRGEMALFQSGPYSLKTIAENTKVNWALAKLIAGPEGAVSTSHGVVAVGNEQTKHREATVKVLKWLGTSEGQAPLGKMGVSFPGAVGAQDHFVNYWAEKGVDVSVFIESATGKTTRSPFGPDVNAGSEALNPRLLDVFLGSVPVEQGLKEAQAAGNAAMKLE</sequence>
<evidence type="ECO:0000256" key="1">
    <source>
        <dbReference type="ARBA" id="ARBA00004196"/>
    </source>
</evidence>
<dbReference type="Pfam" id="PF01547">
    <property type="entry name" value="SBP_bac_1"/>
    <property type="match status" value="1"/>
</dbReference>
<dbReference type="EMBL" id="CP033905">
    <property type="protein sequence ID" value="AZR07109.1"/>
    <property type="molecule type" value="Genomic_DNA"/>
</dbReference>
<organism evidence="5 6">
    <name type="scientific">Trueperella pyogenes</name>
    <dbReference type="NCBI Taxonomy" id="1661"/>
    <lineage>
        <taxon>Bacteria</taxon>
        <taxon>Bacillati</taxon>
        <taxon>Actinomycetota</taxon>
        <taxon>Actinomycetes</taxon>
        <taxon>Actinomycetales</taxon>
        <taxon>Actinomycetaceae</taxon>
        <taxon>Trueperella</taxon>
    </lineage>
</organism>
<evidence type="ECO:0000256" key="4">
    <source>
        <dbReference type="ARBA" id="ARBA00022729"/>
    </source>
</evidence>
<accession>A0A3Q9GIP2</accession>
<dbReference type="PROSITE" id="PS51257">
    <property type="entry name" value="PROKAR_LIPOPROTEIN"/>
    <property type="match status" value="1"/>
</dbReference>
<evidence type="ECO:0000256" key="2">
    <source>
        <dbReference type="ARBA" id="ARBA00008520"/>
    </source>
</evidence>
<dbReference type="PANTHER" id="PTHR43649:SF31">
    <property type="entry name" value="SN-GLYCEROL-3-PHOSPHATE-BINDING PERIPLASMIC PROTEIN UGPB"/>
    <property type="match status" value="1"/>
</dbReference>
<comment type="subcellular location">
    <subcellularLocation>
        <location evidence="1">Cell envelope</location>
    </subcellularLocation>
</comment>